<sequence length="311" mass="34891">IGVFGKSFVRSINECGELRGLLAALGRHESMVEEDDASTQMALQQLKEAVTRGMPPSDIEMEGKNAIVLRTVDFTTILQYAQQFFTQTLDDPGMQQLSRDFTMLSGVKDFLNPRLSLSLVICAVLHRYYYMCPEQGYPKPFLWLYSGALPAVDSALLSCVRGCHAATHFADTIPFFDNHNGVDVAKCVLMWRDGLLDGLKASNTRAENAKVLAAAKNRCKIAVLRMDLPESEFFPLAIKALDESAYIILQQGVVATRGAMEFFSSLYRFFIMQSTRAGQIITFKDGSYVCRLRQPIHKMRLSFCMDADRYT</sequence>
<protein>
    <submittedName>
        <fullName evidence="1">Uncharacterized protein</fullName>
    </submittedName>
</protein>
<name>A0A9K3DB34_9EUKA</name>
<feature type="non-terminal residue" evidence="1">
    <location>
        <position position="311"/>
    </location>
</feature>
<comment type="caution">
    <text evidence="1">The sequence shown here is derived from an EMBL/GenBank/DDBJ whole genome shotgun (WGS) entry which is preliminary data.</text>
</comment>
<accession>A0A9K3DB34</accession>
<dbReference type="Proteomes" id="UP000265618">
    <property type="component" value="Unassembled WGS sequence"/>
</dbReference>
<dbReference type="EMBL" id="BDIP01008004">
    <property type="protein sequence ID" value="GIQ91597.1"/>
    <property type="molecule type" value="Genomic_DNA"/>
</dbReference>
<evidence type="ECO:0000313" key="2">
    <source>
        <dbReference type="Proteomes" id="UP000265618"/>
    </source>
</evidence>
<organism evidence="1 2">
    <name type="scientific">Kipferlia bialata</name>
    <dbReference type="NCBI Taxonomy" id="797122"/>
    <lineage>
        <taxon>Eukaryota</taxon>
        <taxon>Metamonada</taxon>
        <taxon>Carpediemonas-like organisms</taxon>
        <taxon>Kipferlia</taxon>
    </lineage>
</organism>
<keyword evidence="2" id="KW-1185">Reference proteome</keyword>
<gene>
    <name evidence="1" type="ORF">KIPB_014934</name>
</gene>
<dbReference type="AlphaFoldDB" id="A0A9K3DB34"/>
<feature type="non-terminal residue" evidence="1">
    <location>
        <position position="1"/>
    </location>
</feature>
<reference evidence="1 2" key="1">
    <citation type="journal article" date="2018" name="PLoS ONE">
        <title>The draft genome of Kipferlia bialata reveals reductive genome evolution in fornicate parasites.</title>
        <authorList>
            <person name="Tanifuji G."/>
            <person name="Takabayashi S."/>
            <person name="Kume K."/>
            <person name="Takagi M."/>
            <person name="Nakayama T."/>
            <person name="Kamikawa R."/>
            <person name="Inagaki Y."/>
            <person name="Hashimoto T."/>
        </authorList>
    </citation>
    <scope>NUCLEOTIDE SEQUENCE [LARGE SCALE GENOMIC DNA]</scope>
    <source>
        <strain evidence="1">NY0173</strain>
    </source>
</reference>
<evidence type="ECO:0000313" key="1">
    <source>
        <dbReference type="EMBL" id="GIQ91597.1"/>
    </source>
</evidence>
<proteinExistence type="predicted"/>